<name>A0AAW9QQW5_9CHRO</name>
<proteinExistence type="predicted"/>
<feature type="transmembrane region" description="Helical" evidence="2">
    <location>
        <begin position="633"/>
        <end position="656"/>
    </location>
</feature>
<comment type="caution">
    <text evidence="4">The sequence shown here is derived from an EMBL/GenBank/DDBJ whole genome shotgun (WGS) entry which is preliminary data.</text>
</comment>
<protein>
    <submittedName>
        <fullName evidence="4">DUF4157 domain-containing protein</fullName>
    </submittedName>
</protein>
<keyword evidence="5" id="KW-1185">Reference proteome</keyword>
<dbReference type="EMBL" id="JBAFSM010000017">
    <property type="protein sequence ID" value="MEG3437605.1"/>
    <property type="molecule type" value="Genomic_DNA"/>
</dbReference>
<feature type="transmembrane region" description="Helical" evidence="2">
    <location>
        <begin position="602"/>
        <end position="626"/>
    </location>
</feature>
<keyword evidence="2" id="KW-0812">Transmembrane</keyword>
<feature type="region of interest" description="Disordered" evidence="1">
    <location>
        <begin position="1"/>
        <end position="20"/>
    </location>
</feature>
<accession>A0AAW9QQW5</accession>
<evidence type="ECO:0000256" key="1">
    <source>
        <dbReference type="SAM" id="MobiDB-lite"/>
    </source>
</evidence>
<feature type="domain" description="eCIS core" evidence="3">
    <location>
        <begin position="65"/>
        <end position="141"/>
    </location>
</feature>
<evidence type="ECO:0000313" key="4">
    <source>
        <dbReference type="EMBL" id="MEG3437605.1"/>
    </source>
</evidence>
<evidence type="ECO:0000259" key="3">
    <source>
        <dbReference type="Pfam" id="PF13699"/>
    </source>
</evidence>
<sequence length="1028" mass="111557">MKTPEGSVFRQIGSAEKDQKIQPKFRSPYIDRFPAEKIHRKIEGQPNIAANVSADIANSMTTGAPLPLSVRRFMEPRFNANFSDVKVHTGDKSAKLNRQLNARAFTVGNQIFFGKNQFQPEHPEGKELIAHELTHTIQQGAAIQRSEDVSVTRQAPVQVQRLGLSDALDYFADKANLIPGFRMFTIILGVNPINMSSVDRSAANILRALVEFLPGGGLIVQALDNHGVFEKVGKWVEQQIKTLGLVGSSIKQAITAFLDSLSWKDIFDLGGVWNRAKSIFTEPIDRIISFAKGLVTGILKFIKEAIVRPLAKLAEGTAGYDLLKVVLGEDPVTGDPVPFNPDLLIGGFMKLIGQEEIWNNLKKANGVARATAWFKGAIASVVSFVRQIPGLFIAALQALEIADIILVPRAFGKLVKVFGGFVSQFARWAGNAVWNLLEIIFDVVSPGAFAHVKRTGAALRSILKNPLPFVGNLVKAAKLGFLNFADNIGTHLKAGLLDWLLGAMPGVYIPKSFSLVEIAKFALSVLGLTWANIRAKLVKVVGETAVKAMETGFDIVVALVTQGPAAAWDKIKEQLGNLKDMVIGGITDFVVDMVVKKAIPKLVAMFIPGAGFISAILSIYDTVMVFVQKLSKIAAVVSGFIASIVSIAQGVIGAAAKRVESTLAGLLSLAISFLAGFAGLGNVAAKILGVFEKVRAPFGKAIDWLVNWIVTTAKKLFAKFFGKKDKPEERTQEQKKVDLAKGIAEARTLLDDKKLSAEQVKKKLPAIKSKYKITIFELVTDAKSETKETSHVHGEIHSIPVKDDSSKVEKEADQGSVTIAVISTKTPRASSIPTVPKQKTAQTSPAHFELDTTKAIAGVTGLPVEPNAKFTAKEKGGIVTFEAPDGFTASPSGLLLPSTPRLFGTLSGDPKQRDKEEPRVEVKGGDLRLRGLKRHPDALLITPDQIEPLEFTLDATMSMKETKSAESHKIMQIPGTIENLLRNFPRTTPVVYTVFVRGAVPQQRIDELQRALKGITGNIDVTINFVRR</sequence>
<dbReference type="RefSeq" id="WP_332865084.1">
    <property type="nucleotide sequence ID" value="NZ_JBAFSM010000017.1"/>
</dbReference>
<organism evidence="4 5">
    <name type="scientific">Pannus brasiliensis CCIBt3594</name>
    <dbReference type="NCBI Taxonomy" id="1427578"/>
    <lineage>
        <taxon>Bacteria</taxon>
        <taxon>Bacillati</taxon>
        <taxon>Cyanobacteriota</taxon>
        <taxon>Cyanophyceae</taxon>
        <taxon>Oscillatoriophycideae</taxon>
        <taxon>Chroococcales</taxon>
        <taxon>Microcystaceae</taxon>
        <taxon>Pannus</taxon>
    </lineage>
</organism>
<reference evidence="4 5" key="1">
    <citation type="submission" date="2024-01" db="EMBL/GenBank/DDBJ databases">
        <title>Genomic insights into the taxonomy and metabolism of the cyanobacterium Pannus brasiliensis CCIBt3594.</title>
        <authorList>
            <person name="Machado M."/>
            <person name="Botero N.B."/>
            <person name="Andreote A.P.D."/>
            <person name="Feitosa A.M.T."/>
            <person name="Popin R."/>
            <person name="Sivonen K."/>
            <person name="Fiore M.F."/>
        </authorList>
    </citation>
    <scope>NUCLEOTIDE SEQUENCE [LARGE SCALE GENOMIC DNA]</scope>
    <source>
        <strain evidence="4 5">CCIBt3594</strain>
    </source>
</reference>
<gene>
    <name evidence="4" type="ORF">V0288_10790</name>
</gene>
<evidence type="ECO:0000313" key="5">
    <source>
        <dbReference type="Proteomes" id="UP001328733"/>
    </source>
</evidence>
<evidence type="ECO:0000256" key="2">
    <source>
        <dbReference type="SAM" id="Phobius"/>
    </source>
</evidence>
<keyword evidence="2" id="KW-1133">Transmembrane helix</keyword>
<feature type="transmembrane region" description="Helical" evidence="2">
    <location>
        <begin position="662"/>
        <end position="685"/>
    </location>
</feature>
<dbReference type="Proteomes" id="UP001328733">
    <property type="component" value="Unassembled WGS sequence"/>
</dbReference>
<dbReference type="InterPro" id="IPR025295">
    <property type="entry name" value="eCIS_core_dom"/>
</dbReference>
<keyword evidence="2" id="KW-0472">Membrane</keyword>
<dbReference type="Pfam" id="PF13699">
    <property type="entry name" value="eCIS_core"/>
    <property type="match status" value="1"/>
</dbReference>
<dbReference type="AlphaFoldDB" id="A0AAW9QQW5"/>